<sequence length="217" mass="25091">MSQRNQTTSSGRLNGLQYSFGTSGTGHSFTWSPPASSGSQNQLNHEELPHEKRRRLNEVQVNFEAEGVAKIRLGEDMTLDFTSNHREAKKKLSDVEAERDQLLERLDETSKSHEKALSNVKSEREESVRYLREARLLYDNNTSTIRAEMKQLQQQLKQAIKDNKIAERELEDAEDEEPSDTYETTTARRLHVTIRRSLILRRSFRALKTIIELPRAH</sequence>
<dbReference type="AlphaFoldDB" id="A0AAJ0ATB0"/>
<proteinExistence type="predicted"/>
<dbReference type="EMBL" id="JAHMHR010000007">
    <property type="protein sequence ID" value="KAK1689973.1"/>
    <property type="molecule type" value="Genomic_DNA"/>
</dbReference>
<keyword evidence="1" id="KW-0175">Coiled coil</keyword>
<protein>
    <submittedName>
        <fullName evidence="3">Uncharacterized protein</fullName>
    </submittedName>
</protein>
<comment type="caution">
    <text evidence="3">The sequence shown here is derived from an EMBL/GenBank/DDBJ whole genome shotgun (WGS) entry which is preliminary data.</text>
</comment>
<dbReference type="RefSeq" id="XP_060433668.1">
    <property type="nucleotide sequence ID" value="XM_060578204.1"/>
</dbReference>
<evidence type="ECO:0000313" key="3">
    <source>
        <dbReference type="EMBL" id="KAK1689973.1"/>
    </source>
</evidence>
<dbReference type="GeneID" id="85462730"/>
<gene>
    <name evidence="3" type="ORF">BDP55DRAFT_712346</name>
</gene>
<feature type="region of interest" description="Disordered" evidence="2">
    <location>
        <begin position="1"/>
        <end position="50"/>
    </location>
</feature>
<dbReference type="Proteomes" id="UP001224890">
    <property type="component" value="Unassembled WGS sequence"/>
</dbReference>
<organism evidence="3 4">
    <name type="scientific">Colletotrichum godetiae</name>
    <dbReference type="NCBI Taxonomy" id="1209918"/>
    <lineage>
        <taxon>Eukaryota</taxon>
        <taxon>Fungi</taxon>
        <taxon>Dikarya</taxon>
        <taxon>Ascomycota</taxon>
        <taxon>Pezizomycotina</taxon>
        <taxon>Sordariomycetes</taxon>
        <taxon>Hypocreomycetidae</taxon>
        <taxon>Glomerellales</taxon>
        <taxon>Glomerellaceae</taxon>
        <taxon>Colletotrichum</taxon>
        <taxon>Colletotrichum acutatum species complex</taxon>
    </lineage>
</organism>
<evidence type="ECO:0000313" key="4">
    <source>
        <dbReference type="Proteomes" id="UP001224890"/>
    </source>
</evidence>
<evidence type="ECO:0000256" key="1">
    <source>
        <dbReference type="SAM" id="Coils"/>
    </source>
</evidence>
<feature type="coiled-coil region" evidence="1">
    <location>
        <begin position="85"/>
        <end position="176"/>
    </location>
</feature>
<feature type="compositionally biased region" description="Polar residues" evidence="2">
    <location>
        <begin position="1"/>
        <end position="43"/>
    </location>
</feature>
<reference evidence="3" key="1">
    <citation type="submission" date="2021-06" db="EMBL/GenBank/DDBJ databases">
        <title>Comparative genomics, transcriptomics and evolutionary studies reveal genomic signatures of adaptation to plant cell wall in hemibiotrophic fungi.</title>
        <authorList>
            <consortium name="DOE Joint Genome Institute"/>
            <person name="Baroncelli R."/>
            <person name="Diaz J.F."/>
            <person name="Benocci T."/>
            <person name="Peng M."/>
            <person name="Battaglia E."/>
            <person name="Haridas S."/>
            <person name="Andreopoulos W."/>
            <person name="Labutti K."/>
            <person name="Pangilinan J."/>
            <person name="Floch G.L."/>
            <person name="Makela M.R."/>
            <person name="Henrissat B."/>
            <person name="Grigoriev I.V."/>
            <person name="Crouch J.A."/>
            <person name="De Vries R.P."/>
            <person name="Sukno S.A."/>
            <person name="Thon M.R."/>
        </authorList>
    </citation>
    <scope>NUCLEOTIDE SEQUENCE</scope>
    <source>
        <strain evidence="3">CBS 193.32</strain>
    </source>
</reference>
<accession>A0AAJ0ATB0</accession>
<name>A0AAJ0ATB0_9PEZI</name>
<keyword evidence="4" id="KW-1185">Reference proteome</keyword>
<evidence type="ECO:0000256" key="2">
    <source>
        <dbReference type="SAM" id="MobiDB-lite"/>
    </source>
</evidence>